<feature type="domain" description="DUF4340" evidence="1">
    <location>
        <begin position="93"/>
        <end position="263"/>
    </location>
</feature>
<evidence type="ECO:0000313" key="2">
    <source>
        <dbReference type="EMBL" id="KAB2931955.1"/>
    </source>
</evidence>
<evidence type="ECO:0000313" key="3">
    <source>
        <dbReference type="Proteomes" id="UP000460298"/>
    </source>
</evidence>
<accession>A0A833LX07</accession>
<dbReference type="AlphaFoldDB" id="A0A833LX07"/>
<dbReference type="Proteomes" id="UP000460298">
    <property type="component" value="Unassembled WGS sequence"/>
</dbReference>
<dbReference type="Pfam" id="PF14238">
    <property type="entry name" value="DUF4340"/>
    <property type="match status" value="1"/>
</dbReference>
<sequence length="335" mass="37475">MKAMISLLKENLALSLVAANVLLLLLLVLPGTLFTGSADSFLDIEKGDITAIECQYGQAKIRLERQADRLPLHKEEGSDSKPEVEYRWKLSLADGRSFLADADRMRDLLRTLTVMQSQYSFALEGDARAAYQLGDDAVRLTIEEGGDRRMLLVGKSSQRSDATYVMLEGKNDIHELDGNLRARLGSGDELFFRDRAILPPEVDVNSIASLAYLQPNHSVRLARAGSEWQMVEPRPGKLREDMFRPILDDIVRWKARSFPEAIPPGATKEQARIEITYHRGSTEPGVVQLDIEAAGEAGIYYVRYNDTLYAVSSYYLEDLKSPESLLDRGEAPLKP</sequence>
<protein>
    <submittedName>
        <fullName evidence="2">DUF4340 domain-containing protein</fullName>
    </submittedName>
</protein>
<proteinExistence type="predicted"/>
<comment type="caution">
    <text evidence="2">The sequence shown here is derived from an EMBL/GenBank/DDBJ whole genome shotgun (WGS) entry which is preliminary data.</text>
</comment>
<dbReference type="EMBL" id="WBUI01000011">
    <property type="protein sequence ID" value="KAB2931955.1"/>
    <property type="molecule type" value="Genomic_DNA"/>
</dbReference>
<organism evidence="2 3">
    <name type="scientific">Leptonema illini</name>
    <dbReference type="NCBI Taxonomy" id="183"/>
    <lineage>
        <taxon>Bacteria</taxon>
        <taxon>Pseudomonadati</taxon>
        <taxon>Spirochaetota</taxon>
        <taxon>Spirochaetia</taxon>
        <taxon>Leptospirales</taxon>
        <taxon>Leptospiraceae</taxon>
        <taxon>Leptonema</taxon>
    </lineage>
</organism>
<gene>
    <name evidence="2" type="ORF">F9K24_11765</name>
</gene>
<reference evidence="2 3" key="1">
    <citation type="submission" date="2019-10" db="EMBL/GenBank/DDBJ databases">
        <title>Extracellular Electron Transfer in a Candidatus Methanoperedens spp. Enrichment Culture.</title>
        <authorList>
            <person name="Berger S."/>
            <person name="Rangel Shaw D."/>
            <person name="Berben T."/>
            <person name="In 'T Zandt M."/>
            <person name="Frank J."/>
            <person name="Reimann J."/>
            <person name="Jetten M.S.M."/>
            <person name="Welte C.U."/>
        </authorList>
    </citation>
    <scope>NUCLEOTIDE SEQUENCE [LARGE SCALE GENOMIC DNA]</scope>
    <source>
        <strain evidence="2">SB12</strain>
    </source>
</reference>
<evidence type="ECO:0000259" key="1">
    <source>
        <dbReference type="Pfam" id="PF14238"/>
    </source>
</evidence>
<dbReference type="InterPro" id="IPR025641">
    <property type="entry name" value="DUF4340"/>
</dbReference>
<name>A0A833LX07_9LEPT</name>